<dbReference type="Pfam" id="PF13683">
    <property type="entry name" value="rve_3"/>
    <property type="match status" value="1"/>
</dbReference>
<evidence type="ECO:0000259" key="1">
    <source>
        <dbReference type="PROSITE" id="PS50994"/>
    </source>
</evidence>
<dbReference type="InterPro" id="IPR001584">
    <property type="entry name" value="Integrase_cat-core"/>
</dbReference>
<dbReference type="PANTHER" id="PTHR46889">
    <property type="entry name" value="TRANSPOSASE INSF FOR INSERTION SEQUENCE IS3B-RELATED"/>
    <property type="match status" value="1"/>
</dbReference>
<dbReference type="SUPFAM" id="SSF53098">
    <property type="entry name" value="Ribonuclease H-like"/>
    <property type="match status" value="1"/>
</dbReference>
<dbReference type="AlphaFoldDB" id="A0A9P1R6G8"/>
<accession>A0A9P1R6G8</accession>
<organism evidence="2 3">
    <name type="scientific">Pseudomonas aeruginosa</name>
    <dbReference type="NCBI Taxonomy" id="287"/>
    <lineage>
        <taxon>Bacteria</taxon>
        <taxon>Pseudomonadati</taxon>
        <taxon>Pseudomonadota</taxon>
        <taxon>Gammaproteobacteria</taxon>
        <taxon>Pseudomonadales</taxon>
        <taxon>Pseudomonadaceae</taxon>
        <taxon>Pseudomonas</taxon>
    </lineage>
</organism>
<protein>
    <submittedName>
        <fullName evidence="2">Integrase core domain protein</fullName>
    </submittedName>
</protein>
<comment type="caution">
    <text evidence="2">The sequence shown here is derived from an EMBL/GenBank/DDBJ whole genome shotgun (WGS) entry which is preliminary data.</text>
</comment>
<dbReference type="NCBIfam" id="NF033516">
    <property type="entry name" value="transpos_IS3"/>
    <property type="match status" value="1"/>
</dbReference>
<reference evidence="3" key="1">
    <citation type="submission" date="2015-06" db="EMBL/GenBank/DDBJ databases">
        <authorList>
            <person name="Radhakrishnan Rajesh"/>
            <person name="Underwood Anthony"/>
            <person name="Al-Shahib Ali"/>
        </authorList>
    </citation>
    <scope>NUCLEOTIDE SEQUENCE [LARGE SCALE GENOMIC DNA]</scope>
    <source>
        <strain evidence="3">P19_London_7_VIM_2_05_10</strain>
    </source>
</reference>
<dbReference type="InterPro" id="IPR036397">
    <property type="entry name" value="RNaseH_sf"/>
</dbReference>
<evidence type="ECO:0000313" key="3">
    <source>
        <dbReference type="Proteomes" id="UP000045039"/>
    </source>
</evidence>
<dbReference type="GO" id="GO:0015074">
    <property type="term" value="P:DNA integration"/>
    <property type="evidence" value="ECO:0007669"/>
    <property type="project" value="InterPro"/>
</dbReference>
<dbReference type="Proteomes" id="UP000045039">
    <property type="component" value="Unassembled WGS sequence"/>
</dbReference>
<evidence type="ECO:0000313" key="2">
    <source>
        <dbReference type="EMBL" id="CRP20439.1"/>
    </source>
</evidence>
<dbReference type="InterPro" id="IPR048020">
    <property type="entry name" value="Transpos_IS3"/>
</dbReference>
<dbReference type="GO" id="GO:0003676">
    <property type="term" value="F:nucleic acid binding"/>
    <property type="evidence" value="ECO:0007669"/>
    <property type="project" value="InterPro"/>
</dbReference>
<dbReference type="EMBL" id="CVVU01000211">
    <property type="protein sequence ID" value="CRP20439.1"/>
    <property type="molecule type" value="Genomic_DNA"/>
</dbReference>
<sequence>MSRQAYYKRNRAADSKARQADRVVEFVQQIRIRQPRLGTRKLHYLLHCQPDRRLQIGRDRLFQVLGERRLLVLPKRAYHKTTQSFHRFYRHPNLLQSGPNQVVPSGPEHVWAADITYLPASSGPLYLSLVTDAYSRKIVGHHVHESLHAKSVAQAFRQALRKRQRRKSLVHHSDRGIQYCSALYQSLHARHGVQCSMTDGYDCYQNALAERINGILKTELLLSSPENLEQARKMVAEAVQIYNTERPHMALKNKTPDAVHRAF</sequence>
<proteinExistence type="predicted"/>
<name>A0A9P1R6G8_PSEAI</name>
<dbReference type="PROSITE" id="PS50994">
    <property type="entry name" value="INTEGRASE"/>
    <property type="match status" value="1"/>
</dbReference>
<dbReference type="InterPro" id="IPR012337">
    <property type="entry name" value="RNaseH-like_sf"/>
</dbReference>
<dbReference type="InterPro" id="IPR050900">
    <property type="entry name" value="Transposase_IS3/IS150/IS904"/>
</dbReference>
<dbReference type="Gene3D" id="3.30.420.10">
    <property type="entry name" value="Ribonuclease H-like superfamily/Ribonuclease H"/>
    <property type="match status" value="1"/>
</dbReference>
<feature type="domain" description="Integrase catalytic" evidence="1">
    <location>
        <begin position="103"/>
        <end position="263"/>
    </location>
</feature>
<dbReference type="PANTHER" id="PTHR46889:SF5">
    <property type="entry name" value="INTEGRASE PROTEIN"/>
    <property type="match status" value="1"/>
</dbReference>
<gene>
    <name evidence="2" type="ORF">PAERUG_P19_London_7_VIM_2_05_10_03753</name>
</gene>